<feature type="domain" description="PNPLA" evidence="3">
    <location>
        <begin position="6"/>
        <end position="265"/>
    </location>
</feature>
<dbReference type="RefSeq" id="WP_136402668.1">
    <property type="nucleotide sequence ID" value="NZ_SSNZ01000002.1"/>
</dbReference>
<keyword evidence="2" id="KW-1133">Transmembrane helix</keyword>
<keyword evidence="1" id="KW-0443">Lipid metabolism</keyword>
<evidence type="ECO:0000259" key="3">
    <source>
        <dbReference type="Pfam" id="PF01734"/>
    </source>
</evidence>
<dbReference type="Proteomes" id="UP000307507">
    <property type="component" value="Unassembled WGS sequence"/>
</dbReference>
<evidence type="ECO:0000313" key="5">
    <source>
        <dbReference type="Proteomes" id="UP000307507"/>
    </source>
</evidence>
<evidence type="ECO:0000256" key="2">
    <source>
        <dbReference type="SAM" id="Phobius"/>
    </source>
</evidence>
<organism evidence="4 5">
    <name type="scientific">Flavobacterium supellecticarium</name>
    <dbReference type="NCBI Taxonomy" id="2565924"/>
    <lineage>
        <taxon>Bacteria</taxon>
        <taxon>Pseudomonadati</taxon>
        <taxon>Bacteroidota</taxon>
        <taxon>Flavobacteriia</taxon>
        <taxon>Flavobacteriales</taxon>
        <taxon>Flavobacteriaceae</taxon>
        <taxon>Flavobacterium</taxon>
    </lineage>
</organism>
<evidence type="ECO:0000313" key="4">
    <source>
        <dbReference type="EMBL" id="THF51684.1"/>
    </source>
</evidence>
<keyword evidence="5" id="KW-1185">Reference proteome</keyword>
<reference evidence="4 5" key="1">
    <citation type="submission" date="2019-04" db="EMBL/GenBank/DDBJ databases">
        <title>Flavobacterium sp. nov. isolated from construction timber.</title>
        <authorList>
            <person name="Lin S.-Y."/>
            <person name="Chang C.-T."/>
            <person name="Young C.-C."/>
        </authorList>
    </citation>
    <scope>NUCLEOTIDE SEQUENCE [LARGE SCALE GENOMIC DNA]</scope>
    <source>
        <strain evidence="4 5">CC-CTC003</strain>
    </source>
</reference>
<dbReference type="OrthoDB" id="9813090at2"/>
<protein>
    <submittedName>
        <fullName evidence="4">Patatin-like phospholipase family protein</fullName>
    </submittedName>
</protein>
<feature type="transmembrane region" description="Helical" evidence="2">
    <location>
        <begin position="339"/>
        <end position="359"/>
    </location>
</feature>
<keyword evidence="2" id="KW-0472">Membrane</keyword>
<sequence>MKNIALAFSGGGFRAAAYSLGCLSYLNRIQYEGKPLLHNVRYISSTSGGSITNLSYSTFLFEGKTFEEFYTFLNQQLTGEQLLGDAIRTLDNAASWKGRPQKSRNLINAFSLVYDKMFSGKTFGMFSKSERPVHLEEICVNATEFSNGLPFRFQSQKGGKKGSGGKIGNRYIYFTPKGKTVADQLRLADILACSSCFPSGFEPMLFPEDFTGPNLTKEALENAIAYEENEYTLSDYNRVDFLKNKNFEQKQFGIMDGGITDNQGIGSFLKADERRKKADKFDLFISCDVSSYLMDGYTLPVYKNRWYNGFSLRSIGTLLFLLACVLPLLLVLIDDWKPWHYIVGTLTGIFSTVVIGCMVSKMIKAIRKPSETGSWNTVFKKYSNVLYRLRFDILKHMLLSRAKSVFILANDVYLKQIRRMYYDRLFTDKKYRNKVIQNTIYDLSRTKFNPEDVSIDPLYPSQKLIATAEKARTMSTTLWFDSRHQSEKVKESIIATGQFTTCYNLLQYLKKIKETDRTPEIIELEAELKSDFDAFNTNPFFMIAATATS</sequence>
<accession>A0A4S4A060</accession>
<dbReference type="AlphaFoldDB" id="A0A4S4A060"/>
<dbReference type="GO" id="GO:0006629">
    <property type="term" value="P:lipid metabolic process"/>
    <property type="evidence" value="ECO:0007669"/>
    <property type="project" value="UniProtKB-KW"/>
</dbReference>
<dbReference type="EMBL" id="SSNZ01000002">
    <property type="protein sequence ID" value="THF51684.1"/>
    <property type="molecule type" value="Genomic_DNA"/>
</dbReference>
<name>A0A4S4A060_9FLAO</name>
<dbReference type="Gene3D" id="3.40.1090.10">
    <property type="entry name" value="Cytosolic phospholipase A2 catalytic domain"/>
    <property type="match status" value="2"/>
</dbReference>
<dbReference type="InterPro" id="IPR016035">
    <property type="entry name" value="Acyl_Trfase/lysoPLipase"/>
</dbReference>
<dbReference type="InterPro" id="IPR002641">
    <property type="entry name" value="PNPLA_dom"/>
</dbReference>
<feature type="transmembrane region" description="Helical" evidence="2">
    <location>
        <begin position="314"/>
        <end position="333"/>
    </location>
</feature>
<keyword evidence="2" id="KW-0812">Transmembrane</keyword>
<comment type="caution">
    <text evidence="4">The sequence shown here is derived from an EMBL/GenBank/DDBJ whole genome shotgun (WGS) entry which is preliminary data.</text>
</comment>
<dbReference type="Pfam" id="PF01734">
    <property type="entry name" value="Patatin"/>
    <property type="match status" value="1"/>
</dbReference>
<evidence type="ECO:0000256" key="1">
    <source>
        <dbReference type="ARBA" id="ARBA00023098"/>
    </source>
</evidence>
<proteinExistence type="predicted"/>
<dbReference type="SUPFAM" id="SSF52151">
    <property type="entry name" value="FabD/lysophospholipase-like"/>
    <property type="match status" value="1"/>
</dbReference>
<gene>
    <name evidence="4" type="ORF">E6C50_07950</name>
</gene>